<dbReference type="Proteomes" id="UP001164539">
    <property type="component" value="Chromosome 1"/>
</dbReference>
<reference evidence="1 2" key="1">
    <citation type="journal article" date="2023" name="Science">
        <title>Complex scaffold remodeling in plant triterpene biosynthesis.</title>
        <authorList>
            <person name="De La Pena R."/>
            <person name="Hodgson H."/>
            <person name="Liu J.C."/>
            <person name="Stephenson M.J."/>
            <person name="Martin A.C."/>
            <person name="Owen C."/>
            <person name="Harkess A."/>
            <person name="Leebens-Mack J."/>
            <person name="Jimenez L.E."/>
            <person name="Osbourn A."/>
            <person name="Sattely E.S."/>
        </authorList>
    </citation>
    <scope>NUCLEOTIDE SEQUENCE [LARGE SCALE GENOMIC DNA]</scope>
    <source>
        <strain evidence="2">cv. JPN11</strain>
        <tissue evidence="1">Leaf</tissue>
    </source>
</reference>
<evidence type="ECO:0000313" key="2">
    <source>
        <dbReference type="Proteomes" id="UP001164539"/>
    </source>
</evidence>
<name>A0ACC1YWP9_MELAZ</name>
<comment type="caution">
    <text evidence="1">The sequence shown here is derived from an EMBL/GenBank/DDBJ whole genome shotgun (WGS) entry which is preliminary data.</text>
</comment>
<proteinExistence type="predicted"/>
<dbReference type="EMBL" id="CM051394">
    <property type="protein sequence ID" value="KAJ4727618.1"/>
    <property type="molecule type" value="Genomic_DNA"/>
</dbReference>
<accession>A0ACC1YWP9</accession>
<keyword evidence="2" id="KW-1185">Reference proteome</keyword>
<evidence type="ECO:0000313" key="1">
    <source>
        <dbReference type="EMBL" id="KAJ4727618.1"/>
    </source>
</evidence>
<sequence length="861" mass="97086">MATTLKSCFHYSPNQRRFTNNINKAKLSSHFSFLANSSFSMLNRLVCSSSLRHCLSYTYRTNLNLSSLPRNFPYPFKRFSSRSWPAFVIFHRPIHSYKVLSMAEHAPTSTSHSHNHTNRLATEHSPYLLQHAHNPVDWYPWGEEAFAEARKRDVPIFLSIGYSTCHWCHVMEVESFEDAEVAKLLNDWFVSIKVDREERPDVDKVYMTYVQALYGGGGWPLSVFLSPDLKPLMGGTYFPPEDKYGRPGFKTILRKVKDAWDKKRDMLIQSGAFAIEQLSEALSASASTNKLPDGLPQNALRLCAEQLSQSYDARFGGFGSAPKFPRPVEIQMMLYHSKKLEETGKSGAASESQRMVLFTLQCMAKGGIHDHVGGGFHRYSVDERWHVPHFEKMLYDQGQLANVYLDAFSITNDVSYSYISRDILDYLRRDMIGPRGEIFSAEDADSAESEGATRKKEGAFYIWTSKEVEDTLGEHASLFKEHYYIKPAGNCDLSRMSDPHNEFKGKNVLIELNDSSALASKLGLPMEKYLSILGECRQKLFDVRSRRPRPHLDDKVIVSWNGLVISSFARASKILKGEAESTMFNFPVVSCDPKEYMETAEKAASFIRRHLYDEQTCRLQHSFRNGPSKAPGFLDDYAFLISGLLDLYEYGGEMKWLVWAIELQNTQDELFLDREGGGYFNTPGEDPSVLLRVKEDHDGAEPSGNSVSVINLVRLASIVAGNKSDHYRQNAEHVLAVFETRLKDMAMAVPLMCCAADMLAVPSWKHVVLVGHKASSDFANMLAAAHASYDPNKTVIHIDPTDTEEMDFWAENNSNTAAMARNNFSADKVVALVCQNFTCSPPVTDPNSLENLLSKKPSSNA</sequence>
<organism evidence="1 2">
    <name type="scientific">Melia azedarach</name>
    <name type="common">Chinaberry tree</name>
    <dbReference type="NCBI Taxonomy" id="155640"/>
    <lineage>
        <taxon>Eukaryota</taxon>
        <taxon>Viridiplantae</taxon>
        <taxon>Streptophyta</taxon>
        <taxon>Embryophyta</taxon>
        <taxon>Tracheophyta</taxon>
        <taxon>Spermatophyta</taxon>
        <taxon>Magnoliopsida</taxon>
        <taxon>eudicotyledons</taxon>
        <taxon>Gunneridae</taxon>
        <taxon>Pentapetalae</taxon>
        <taxon>rosids</taxon>
        <taxon>malvids</taxon>
        <taxon>Sapindales</taxon>
        <taxon>Meliaceae</taxon>
        <taxon>Melia</taxon>
    </lineage>
</organism>
<gene>
    <name evidence="1" type="ORF">OWV82_000691</name>
</gene>
<protein>
    <submittedName>
        <fullName evidence="1">Spermatogenesis-associated protein 20-like</fullName>
    </submittedName>
</protein>